<evidence type="ECO:0000256" key="1">
    <source>
        <dbReference type="SAM" id="MobiDB-lite"/>
    </source>
</evidence>
<feature type="region of interest" description="Disordered" evidence="1">
    <location>
        <begin position="84"/>
        <end position="104"/>
    </location>
</feature>
<accession>A0ABP6LW88</accession>
<name>A0ABP6LW88_9MICC</name>
<keyword evidence="2" id="KW-0472">Membrane</keyword>
<keyword evidence="2" id="KW-0812">Transmembrane</keyword>
<reference evidence="4" key="1">
    <citation type="journal article" date="2019" name="Int. J. Syst. Evol. Microbiol.">
        <title>The Global Catalogue of Microorganisms (GCM) 10K type strain sequencing project: providing services to taxonomists for standard genome sequencing and annotation.</title>
        <authorList>
            <consortium name="The Broad Institute Genomics Platform"/>
            <consortium name="The Broad Institute Genome Sequencing Center for Infectious Disease"/>
            <person name="Wu L."/>
            <person name="Ma J."/>
        </authorList>
    </citation>
    <scope>NUCLEOTIDE SEQUENCE [LARGE SCALE GENOMIC DNA]</scope>
    <source>
        <strain evidence="4">JCM 14309</strain>
    </source>
</reference>
<dbReference type="Proteomes" id="UP001500236">
    <property type="component" value="Unassembled WGS sequence"/>
</dbReference>
<dbReference type="EMBL" id="BAAAVT010000009">
    <property type="protein sequence ID" value="GAA3064275.1"/>
    <property type="molecule type" value="Genomic_DNA"/>
</dbReference>
<evidence type="ECO:0000313" key="4">
    <source>
        <dbReference type="Proteomes" id="UP001500236"/>
    </source>
</evidence>
<protein>
    <submittedName>
        <fullName evidence="3">Uncharacterized protein</fullName>
    </submittedName>
</protein>
<comment type="caution">
    <text evidence="3">The sequence shown here is derived from an EMBL/GenBank/DDBJ whole genome shotgun (WGS) entry which is preliminary data.</text>
</comment>
<evidence type="ECO:0000256" key="2">
    <source>
        <dbReference type="SAM" id="Phobius"/>
    </source>
</evidence>
<gene>
    <name evidence="3" type="ORF">GCM10010529_16690</name>
</gene>
<feature type="transmembrane region" description="Helical" evidence="2">
    <location>
        <begin position="52"/>
        <end position="74"/>
    </location>
</feature>
<organism evidence="3 4">
    <name type="scientific">Nesterenkonia aethiopica</name>
    <dbReference type="NCBI Taxonomy" id="269144"/>
    <lineage>
        <taxon>Bacteria</taxon>
        <taxon>Bacillati</taxon>
        <taxon>Actinomycetota</taxon>
        <taxon>Actinomycetes</taxon>
        <taxon>Micrococcales</taxon>
        <taxon>Micrococcaceae</taxon>
        <taxon>Nesterenkonia</taxon>
    </lineage>
</organism>
<evidence type="ECO:0000313" key="3">
    <source>
        <dbReference type="EMBL" id="GAA3064275.1"/>
    </source>
</evidence>
<keyword evidence="2" id="KW-1133">Transmembrane helix</keyword>
<dbReference type="RefSeq" id="WP_070160609.1">
    <property type="nucleotide sequence ID" value="NZ_BAAAVT010000009.1"/>
</dbReference>
<proteinExistence type="predicted"/>
<keyword evidence="4" id="KW-1185">Reference proteome</keyword>
<sequence length="104" mass="11248">MPSSEQHRQVTVRPTPRLVPFLVAGVVVALVAAVVLVLITGPADDYSTAGSIGFVTFVLSLPGLALAATAWLFLDRRSRRRTREYRAVPATPAPSERTDEHGPR</sequence>
<feature type="transmembrane region" description="Helical" evidence="2">
    <location>
        <begin position="21"/>
        <end position="40"/>
    </location>
</feature>